<accession>A0AAV0Z1A2</accession>
<keyword evidence="9" id="KW-1185">Reference proteome</keyword>
<organism evidence="8 9">
    <name type="scientific">Vicia faba</name>
    <name type="common">Broad bean</name>
    <name type="synonym">Faba vulgaris</name>
    <dbReference type="NCBI Taxonomy" id="3906"/>
    <lineage>
        <taxon>Eukaryota</taxon>
        <taxon>Viridiplantae</taxon>
        <taxon>Streptophyta</taxon>
        <taxon>Embryophyta</taxon>
        <taxon>Tracheophyta</taxon>
        <taxon>Spermatophyta</taxon>
        <taxon>Magnoliopsida</taxon>
        <taxon>eudicotyledons</taxon>
        <taxon>Gunneridae</taxon>
        <taxon>Pentapetalae</taxon>
        <taxon>rosids</taxon>
        <taxon>fabids</taxon>
        <taxon>Fabales</taxon>
        <taxon>Fabaceae</taxon>
        <taxon>Papilionoideae</taxon>
        <taxon>50 kb inversion clade</taxon>
        <taxon>NPAAA clade</taxon>
        <taxon>Hologalegina</taxon>
        <taxon>IRL clade</taxon>
        <taxon>Fabeae</taxon>
        <taxon>Vicia</taxon>
    </lineage>
</organism>
<keyword evidence="7" id="KW-1133">Transmembrane helix</keyword>
<gene>
    <name evidence="8" type="ORF">VFH_I019160</name>
</gene>
<evidence type="ECO:0000256" key="2">
    <source>
        <dbReference type="ARBA" id="ARBA00005581"/>
    </source>
</evidence>
<name>A0AAV0Z1A2_VICFA</name>
<evidence type="ECO:0000256" key="7">
    <source>
        <dbReference type="SAM" id="Phobius"/>
    </source>
</evidence>
<proteinExistence type="inferred from homology"/>
<keyword evidence="7" id="KW-0472">Membrane</keyword>
<evidence type="ECO:0000256" key="4">
    <source>
        <dbReference type="ARBA" id="ARBA00022525"/>
    </source>
</evidence>
<feature type="transmembrane region" description="Helical" evidence="7">
    <location>
        <begin position="6"/>
        <end position="23"/>
    </location>
</feature>
<dbReference type="GO" id="GO:0005576">
    <property type="term" value="C:extracellular region"/>
    <property type="evidence" value="ECO:0007669"/>
    <property type="project" value="UniProtKB-SubCell"/>
</dbReference>
<evidence type="ECO:0000256" key="3">
    <source>
        <dbReference type="ARBA" id="ARBA00022471"/>
    </source>
</evidence>
<evidence type="ECO:0000256" key="1">
    <source>
        <dbReference type="ARBA" id="ARBA00004613"/>
    </source>
</evidence>
<comment type="subcellular location">
    <subcellularLocation>
        <location evidence="1 6">Secreted</location>
    </subcellularLocation>
</comment>
<keyword evidence="7" id="KW-0812">Transmembrane</keyword>
<evidence type="ECO:0000313" key="9">
    <source>
        <dbReference type="Proteomes" id="UP001157006"/>
    </source>
</evidence>
<keyword evidence="3 6" id="KW-0713">Self-incompatibility</keyword>
<comment type="similarity">
    <text evidence="2 6">Belongs to the plant self-incompatibility (S1) protein family.</text>
</comment>
<dbReference type="Proteomes" id="UP001157006">
    <property type="component" value="Chromosome 1S"/>
</dbReference>
<evidence type="ECO:0000256" key="6">
    <source>
        <dbReference type="RuleBase" id="RU367044"/>
    </source>
</evidence>
<evidence type="ECO:0000256" key="5">
    <source>
        <dbReference type="ARBA" id="ARBA00022729"/>
    </source>
</evidence>
<dbReference type="PANTHER" id="PTHR31232:SF43">
    <property type="entry name" value="S-PROTEIN HOMOLOG 29-RELATED"/>
    <property type="match status" value="1"/>
</dbReference>
<keyword evidence="4 6" id="KW-0964">Secreted</keyword>
<sequence>MAYSNSVVFKFSIILIVIFAFKIRDIATFSINPRVTVTIKDVISGSIRLTVHCKSKDDDLGFHTLQSGQIYRFSFKPSAIITINTLFFCAFTWPGSPYRHYLDVYDQKRNTCTNCYWLISQQGGCLNGQCRVWQRIESIDAKNSTSKM</sequence>
<keyword evidence="5" id="KW-0732">Signal</keyword>
<evidence type="ECO:0000313" key="8">
    <source>
        <dbReference type="EMBL" id="CAI8592034.1"/>
    </source>
</evidence>
<dbReference type="EMBL" id="OX451735">
    <property type="protein sequence ID" value="CAI8592034.1"/>
    <property type="molecule type" value="Genomic_DNA"/>
</dbReference>
<reference evidence="8 9" key="1">
    <citation type="submission" date="2023-01" db="EMBL/GenBank/DDBJ databases">
        <authorList>
            <person name="Kreplak J."/>
        </authorList>
    </citation>
    <scope>NUCLEOTIDE SEQUENCE [LARGE SCALE GENOMIC DNA]</scope>
</reference>
<dbReference type="AlphaFoldDB" id="A0AAV0Z1A2"/>
<dbReference type="Pfam" id="PF05938">
    <property type="entry name" value="Self-incomp_S1"/>
    <property type="match status" value="1"/>
</dbReference>
<dbReference type="GO" id="GO:0060320">
    <property type="term" value="P:rejection of self pollen"/>
    <property type="evidence" value="ECO:0007669"/>
    <property type="project" value="UniProtKB-KW"/>
</dbReference>
<dbReference type="PANTHER" id="PTHR31232">
    <property type="match status" value="1"/>
</dbReference>
<protein>
    <recommendedName>
        <fullName evidence="6">S-protein homolog</fullName>
    </recommendedName>
</protein>
<dbReference type="InterPro" id="IPR010264">
    <property type="entry name" value="Self-incomp_S1"/>
</dbReference>